<dbReference type="EC" id="2.3.1.-" evidence="2"/>
<dbReference type="Gene3D" id="3.10.180.10">
    <property type="entry name" value="2,3-Dihydroxybiphenyl 1,2-Dioxygenase, domain 1"/>
    <property type="match status" value="1"/>
</dbReference>
<dbReference type="InterPro" id="IPR000182">
    <property type="entry name" value="GNAT_dom"/>
</dbReference>
<keyword evidence="3" id="KW-1185">Reference proteome</keyword>
<keyword evidence="2" id="KW-0012">Acyltransferase</keyword>
<dbReference type="GO" id="GO:0016746">
    <property type="term" value="F:acyltransferase activity"/>
    <property type="evidence" value="ECO:0007669"/>
    <property type="project" value="UniProtKB-KW"/>
</dbReference>
<proteinExistence type="predicted"/>
<accession>A0ABV3DCZ0</accession>
<organism evidence="2 3">
    <name type="scientific">Streptodolium elevatio</name>
    <dbReference type="NCBI Taxonomy" id="3157996"/>
    <lineage>
        <taxon>Bacteria</taxon>
        <taxon>Bacillati</taxon>
        <taxon>Actinomycetota</taxon>
        <taxon>Actinomycetes</taxon>
        <taxon>Kitasatosporales</taxon>
        <taxon>Streptomycetaceae</taxon>
        <taxon>Streptodolium</taxon>
    </lineage>
</organism>
<sequence length="275" mass="29889">MRSFRLGKETDLDTIITLEAEPDAARWLCDIGRTWHDLALVDPAQEHVVVLEDDRVVGFGVLAGLAREDKAVEVRRIVVGTAHTGHGHGRALLRELLTRAYTVHGARRVWLDVKAGNDRAHGLYLAEGFVDEPDADSAPFVEADGTVTPLIVMGHAAGLARFGRDLQEVVVDCAAPYRLAVFWARVLGGDAVERDAAWAYVDPPGKPRVAFQRVPEGKSGKNRLHLDVQVTDIPAATRAVELLGAVRLGGIVKDDQGAFQVLRDPEGNEFCLVGD</sequence>
<dbReference type="SUPFAM" id="SSF55729">
    <property type="entry name" value="Acyl-CoA N-acyltransferases (Nat)"/>
    <property type="match status" value="1"/>
</dbReference>
<dbReference type="CDD" id="cd04301">
    <property type="entry name" value="NAT_SF"/>
    <property type="match status" value="1"/>
</dbReference>
<dbReference type="SUPFAM" id="SSF54593">
    <property type="entry name" value="Glyoxalase/Bleomycin resistance protein/Dihydroxybiphenyl dioxygenase"/>
    <property type="match status" value="1"/>
</dbReference>
<dbReference type="PANTHER" id="PTHR35908:SF1">
    <property type="entry name" value="CONSERVED PROTEIN"/>
    <property type="match status" value="1"/>
</dbReference>
<reference evidence="2 3" key="1">
    <citation type="submission" date="2024-06" db="EMBL/GenBank/DDBJ databases">
        <title>The Natural Products Discovery Center: Release of the First 8490 Sequenced Strains for Exploring Actinobacteria Biosynthetic Diversity.</title>
        <authorList>
            <person name="Kalkreuter E."/>
            <person name="Kautsar S.A."/>
            <person name="Yang D."/>
            <person name="Bader C.D."/>
            <person name="Teijaro C.N."/>
            <person name="Fluegel L."/>
            <person name="Davis C.M."/>
            <person name="Simpson J.R."/>
            <person name="Lauterbach L."/>
            <person name="Steele A.D."/>
            <person name="Gui C."/>
            <person name="Meng S."/>
            <person name="Li G."/>
            <person name="Viehrig K."/>
            <person name="Ye F."/>
            <person name="Su P."/>
            <person name="Kiefer A.F."/>
            <person name="Nichols A."/>
            <person name="Cepeda A.J."/>
            <person name="Yan W."/>
            <person name="Fan B."/>
            <person name="Jiang Y."/>
            <person name="Adhikari A."/>
            <person name="Zheng C.-J."/>
            <person name="Schuster L."/>
            <person name="Cowan T.M."/>
            <person name="Smanski M.J."/>
            <person name="Chevrette M.G."/>
            <person name="De Carvalho L.P.S."/>
            <person name="Shen B."/>
        </authorList>
    </citation>
    <scope>NUCLEOTIDE SEQUENCE [LARGE SCALE GENOMIC DNA]</scope>
    <source>
        <strain evidence="2 3">NPDC048946</strain>
    </source>
</reference>
<dbReference type="Gene3D" id="3.40.630.30">
    <property type="match status" value="1"/>
</dbReference>
<dbReference type="EMBL" id="JBEZFP010000016">
    <property type="protein sequence ID" value="MEU8133610.1"/>
    <property type="molecule type" value="Genomic_DNA"/>
</dbReference>
<protein>
    <submittedName>
        <fullName evidence="2">GNAT family N-acetyltransferase</fullName>
        <ecNumber evidence="2">2.3.1.-</ecNumber>
    </submittedName>
</protein>
<evidence type="ECO:0000259" key="1">
    <source>
        <dbReference type="PROSITE" id="PS51186"/>
    </source>
</evidence>
<evidence type="ECO:0000313" key="3">
    <source>
        <dbReference type="Proteomes" id="UP001551482"/>
    </source>
</evidence>
<dbReference type="InterPro" id="IPR016181">
    <property type="entry name" value="Acyl_CoA_acyltransferase"/>
</dbReference>
<feature type="domain" description="N-acetyltransferase" evidence="1">
    <location>
        <begin position="2"/>
        <end position="158"/>
    </location>
</feature>
<comment type="caution">
    <text evidence="2">The sequence shown here is derived from an EMBL/GenBank/DDBJ whole genome shotgun (WGS) entry which is preliminary data.</text>
</comment>
<evidence type="ECO:0000313" key="2">
    <source>
        <dbReference type="EMBL" id="MEU8133610.1"/>
    </source>
</evidence>
<dbReference type="InterPro" id="IPR041581">
    <property type="entry name" value="Glyoxalase_6"/>
</dbReference>
<gene>
    <name evidence="2" type="ORF">AB0C36_08895</name>
</gene>
<dbReference type="Pfam" id="PF18029">
    <property type="entry name" value="Glyoxalase_6"/>
    <property type="match status" value="1"/>
</dbReference>
<keyword evidence="2" id="KW-0808">Transferase</keyword>
<dbReference type="PANTHER" id="PTHR35908">
    <property type="entry name" value="HYPOTHETICAL FUSION PROTEIN"/>
    <property type="match status" value="1"/>
</dbReference>
<dbReference type="Proteomes" id="UP001551482">
    <property type="component" value="Unassembled WGS sequence"/>
</dbReference>
<dbReference type="InterPro" id="IPR029068">
    <property type="entry name" value="Glyas_Bleomycin-R_OHBP_Dase"/>
</dbReference>
<dbReference type="PROSITE" id="PS51186">
    <property type="entry name" value="GNAT"/>
    <property type="match status" value="1"/>
</dbReference>
<dbReference type="Pfam" id="PF00583">
    <property type="entry name" value="Acetyltransf_1"/>
    <property type="match status" value="1"/>
</dbReference>
<dbReference type="RefSeq" id="WP_358351379.1">
    <property type="nucleotide sequence ID" value="NZ_JBEZFP010000016.1"/>
</dbReference>
<name>A0ABV3DCZ0_9ACTN</name>